<dbReference type="AlphaFoldDB" id="Q9PAD7"/>
<evidence type="ECO:0000313" key="1">
    <source>
        <dbReference type="EMBL" id="AAF85378.1"/>
    </source>
</evidence>
<evidence type="ECO:0000313" key="2">
    <source>
        <dbReference type="Proteomes" id="UP000000812"/>
    </source>
</evidence>
<proteinExistence type="predicted"/>
<accession>Q9PAD7</accession>
<dbReference type="PIR" id="D82539">
    <property type="entry name" value="D82539"/>
</dbReference>
<protein>
    <submittedName>
        <fullName evidence="1">Uncharacterized protein</fullName>
    </submittedName>
</protein>
<name>Q9PAD7_XYLFA</name>
<dbReference type="Proteomes" id="UP000000812">
    <property type="component" value="Chromosome"/>
</dbReference>
<dbReference type="EMBL" id="AE003849">
    <property type="protein sequence ID" value="AAF85378.1"/>
    <property type="molecule type" value="Genomic_DNA"/>
</dbReference>
<dbReference type="KEGG" id="xfa:XF_2581"/>
<dbReference type="HOGENOM" id="CLU_1884975_0_0_6"/>
<reference evidence="1 2" key="1">
    <citation type="journal article" date="2000" name="Nature">
        <title>The genome sequence of the plant pathogen Xylella fastidiosa.</title>
        <authorList>
            <person name="Simpson A.J."/>
            <person name="Reinach F.C."/>
            <person name="Arruda P."/>
            <person name="Abreu F.A."/>
            <person name="Acencio M."/>
            <person name="Alvarenga R."/>
            <person name="Alves L.M."/>
            <person name="Araya J.E."/>
            <person name="Baia G.S."/>
            <person name="Baptista C.S."/>
            <person name="Barros M.H."/>
            <person name="Bonaccorsi E.D."/>
            <person name="Bordin S."/>
            <person name="Bove J.M."/>
            <person name="Briones M.R."/>
            <person name="Bueno M.R."/>
            <person name="Camargo A.A."/>
            <person name="Camargo L.E."/>
            <person name="Carraro D.M."/>
            <person name="Carrer H."/>
            <person name="Colauto N.B."/>
            <person name="Colombo C."/>
            <person name="Costa F.F."/>
            <person name="Costa M.C."/>
            <person name="Costa-Neto C.M."/>
            <person name="Coutinho L.L."/>
            <person name="Cristofani M."/>
            <person name="Dias-Neto E."/>
            <person name="Docena C."/>
            <person name="El-Dorry H."/>
            <person name="Facincani A.P."/>
            <person name="Ferreira A.J."/>
            <person name="Ferreira V.C."/>
            <person name="Ferro J.A."/>
            <person name="Fraga J.S."/>
            <person name="Franca S.C."/>
            <person name="Franco M.C."/>
            <person name="Frohme M."/>
            <person name="Furlan L.R."/>
            <person name="Garnier M."/>
            <person name="Goldman G.H."/>
            <person name="Goldman M.H."/>
            <person name="Gomes S.L."/>
            <person name="Gruber A."/>
            <person name="Ho P.L."/>
            <person name="Hoheisel J.D."/>
            <person name="Junqueira M.L."/>
            <person name="Kemper E.L."/>
            <person name="Kitajima J.P."/>
            <person name="Krieger J.E."/>
            <person name="Kuramae E.E."/>
            <person name="Laigret F."/>
            <person name="Lambais M.R."/>
            <person name="Leite L.C."/>
            <person name="Lemos E.G."/>
            <person name="Lemos M.V."/>
            <person name="Lopes S.A."/>
            <person name="Lopes C.R."/>
            <person name="Machado J.A."/>
            <person name="Machado M.A."/>
            <person name="Madeira A.M."/>
            <person name="Madeira H.M."/>
            <person name="Marino C.L."/>
            <person name="Marques M.V."/>
            <person name="Martins E.A."/>
            <person name="Martins E.M."/>
            <person name="Matsukuma A.Y."/>
            <person name="Menck C.F."/>
            <person name="Miracca E.C."/>
            <person name="Miyaki C.Y."/>
            <person name="Monteriro-Vitorello C.B."/>
            <person name="Moon D.H."/>
            <person name="Nagai M.A."/>
            <person name="Nascimento A.L."/>
            <person name="Netto L.E."/>
            <person name="Nhani A.Jr."/>
            <person name="Nobrega F.G."/>
            <person name="Nunes L.R."/>
            <person name="Oliveira M.A."/>
            <person name="de Oliveira M.C."/>
            <person name="de Oliveira R.C."/>
            <person name="Palmieri D.A."/>
            <person name="Paris A."/>
            <person name="Peixoto B.R."/>
            <person name="Pereira G.A."/>
            <person name="Pereira H.A.Jr."/>
            <person name="Pesquero J.B."/>
            <person name="Quaggio R.B."/>
            <person name="Roberto P.G."/>
            <person name="Rodrigues V."/>
            <person name="de M Rosa A.J."/>
            <person name="de Rosa V.E.Jr."/>
            <person name="de Sa R.G."/>
            <person name="Santelli R.V."/>
            <person name="Sawasaki H.E."/>
            <person name="da Silva A.C."/>
            <person name="da Silva A.M."/>
            <person name="da Silva F.R."/>
            <person name="da Silva W.A.Jr."/>
            <person name="da Silveira J.F."/>
            <person name="Silvestri M.L."/>
            <person name="Siqueira W.J."/>
            <person name="de Souza A.A."/>
            <person name="de Souza A.P."/>
            <person name="Terenzi M.F."/>
            <person name="Truffi D."/>
            <person name="Tsai S.M."/>
            <person name="Tsuhako M.H."/>
            <person name="Vallada H."/>
            <person name="Van Sluys M.A."/>
            <person name="Verjovski-Almeida S."/>
            <person name="Vettore A.L."/>
            <person name="Zago M.A."/>
            <person name="Zatz M."/>
            <person name="Meidanis J."/>
            <person name="Setubal J.C."/>
        </authorList>
    </citation>
    <scope>NUCLEOTIDE SEQUENCE [LARGE SCALE GENOMIC DNA]</scope>
    <source>
        <strain evidence="1 2">9a5c</strain>
    </source>
</reference>
<organism evidence="1 2">
    <name type="scientific">Xylella fastidiosa (strain 9a5c)</name>
    <dbReference type="NCBI Taxonomy" id="160492"/>
    <lineage>
        <taxon>Bacteria</taxon>
        <taxon>Pseudomonadati</taxon>
        <taxon>Pseudomonadota</taxon>
        <taxon>Gammaproteobacteria</taxon>
        <taxon>Lysobacterales</taxon>
        <taxon>Lysobacteraceae</taxon>
        <taxon>Xylella</taxon>
    </lineage>
</organism>
<sequence>METRPQAGFFFRASKIRESRNCQMNAATSSFRGIPLFQVNTSDRADGYSAIYWQSSLLPNDRTESALRFQLQWQLLTTPFTLKQSNAKDPPTHALPTGPAPYIENLAKQHHPPPAQPVGNSHACLHHTSPTAYNV</sequence>
<gene>
    <name evidence="1" type="ordered locus">XF_2581</name>
</gene>